<keyword evidence="1" id="KW-0472">Membrane</keyword>
<dbReference type="RefSeq" id="WP_210228406.1">
    <property type="nucleotide sequence ID" value="NZ_CP076022.1"/>
</dbReference>
<gene>
    <name evidence="2" type="ORF">KKR91_07795</name>
</gene>
<evidence type="ECO:0000256" key="1">
    <source>
        <dbReference type="SAM" id="Phobius"/>
    </source>
</evidence>
<dbReference type="Proteomes" id="UP000676885">
    <property type="component" value="Chromosome"/>
</dbReference>
<keyword evidence="1" id="KW-1133">Transmembrane helix</keyword>
<accession>A0A975M7K8</accession>
<sequence>MHKVETLRFRGPLKALIIGAGIVIGSAIFVMGLSEGEVLVTSITGILVIGLSCAIVALPKLETSTDKQQLVLNLYPLKRYVFNLSELESIQPITINAASYGGIGLRFAPGTIGLIMKSGKGIELVHQGKRYVFSSDDPEKVLQELSVP</sequence>
<evidence type="ECO:0000313" key="2">
    <source>
        <dbReference type="EMBL" id="QWC11438.1"/>
    </source>
</evidence>
<dbReference type="KEGG" id="ajg:KKR91_07795"/>
<organism evidence="2 3">
    <name type="scientific">Arthrobacter jiangjiafuii</name>
    <dbReference type="NCBI Taxonomy" id="2817475"/>
    <lineage>
        <taxon>Bacteria</taxon>
        <taxon>Bacillati</taxon>
        <taxon>Actinomycetota</taxon>
        <taxon>Actinomycetes</taxon>
        <taxon>Micrococcales</taxon>
        <taxon>Micrococcaceae</taxon>
        <taxon>Arthrobacter</taxon>
    </lineage>
</organism>
<evidence type="ECO:0008006" key="4">
    <source>
        <dbReference type="Google" id="ProtNLM"/>
    </source>
</evidence>
<dbReference type="EMBL" id="CP076022">
    <property type="protein sequence ID" value="QWC11438.1"/>
    <property type="molecule type" value="Genomic_DNA"/>
</dbReference>
<keyword evidence="1" id="KW-0812">Transmembrane</keyword>
<proteinExistence type="predicted"/>
<evidence type="ECO:0000313" key="3">
    <source>
        <dbReference type="Proteomes" id="UP000676885"/>
    </source>
</evidence>
<name>A0A975M7K8_9MICC</name>
<feature type="transmembrane region" description="Helical" evidence="1">
    <location>
        <begin position="38"/>
        <end position="58"/>
    </location>
</feature>
<dbReference type="AlphaFoldDB" id="A0A975M7K8"/>
<keyword evidence="3" id="KW-1185">Reference proteome</keyword>
<feature type="transmembrane region" description="Helical" evidence="1">
    <location>
        <begin position="12"/>
        <end position="32"/>
    </location>
</feature>
<reference evidence="2 3" key="1">
    <citation type="submission" date="2021-05" db="EMBL/GenBank/DDBJ databases">
        <title>Novel species in genus Arthrobacter.</title>
        <authorList>
            <person name="Zhang G."/>
        </authorList>
    </citation>
    <scope>NUCLEOTIDE SEQUENCE [LARGE SCALE GENOMIC DNA]</scope>
    <source>
        <strain evidence="3">zg-ZUI227</strain>
    </source>
</reference>
<protein>
    <recommendedName>
        <fullName evidence="4">PH domain-containing protein</fullName>
    </recommendedName>
</protein>